<gene>
    <name evidence="1" type="ORF">SAMN02745202_01695</name>
</gene>
<protein>
    <submittedName>
        <fullName evidence="1">Uncharacterized protein</fullName>
    </submittedName>
</protein>
<evidence type="ECO:0000313" key="1">
    <source>
        <dbReference type="EMBL" id="SJZ98736.1"/>
    </source>
</evidence>
<organism evidence="1 2">
    <name type="scientific">Segatella oulorum</name>
    <dbReference type="NCBI Taxonomy" id="28136"/>
    <lineage>
        <taxon>Bacteria</taxon>
        <taxon>Pseudomonadati</taxon>
        <taxon>Bacteroidota</taxon>
        <taxon>Bacteroidia</taxon>
        <taxon>Bacteroidales</taxon>
        <taxon>Prevotellaceae</taxon>
        <taxon>Segatella</taxon>
    </lineage>
</organism>
<proteinExistence type="predicted"/>
<evidence type="ECO:0000313" key="2">
    <source>
        <dbReference type="Proteomes" id="UP000190065"/>
    </source>
</evidence>
<dbReference type="Proteomes" id="UP000190065">
    <property type="component" value="Unassembled WGS sequence"/>
</dbReference>
<dbReference type="STRING" id="28136.SAMN02745202_01695"/>
<accession>A0A1T4Q4Y6</accession>
<name>A0A1T4Q4Y6_9BACT</name>
<dbReference type="EMBL" id="FUXK01000019">
    <property type="protein sequence ID" value="SJZ98736.1"/>
    <property type="molecule type" value="Genomic_DNA"/>
</dbReference>
<dbReference type="AlphaFoldDB" id="A0A1T4Q4Y6"/>
<reference evidence="1 2" key="1">
    <citation type="submission" date="2017-02" db="EMBL/GenBank/DDBJ databases">
        <authorList>
            <person name="Peterson S.W."/>
        </authorList>
    </citation>
    <scope>NUCLEOTIDE SEQUENCE [LARGE SCALE GENOMIC DNA]</scope>
    <source>
        <strain evidence="1 2">ATCC 43324</strain>
    </source>
</reference>
<sequence length="47" mass="5326">MKGKGLPAYFVLPSQMHKECSLATLDCYEILFSRANDPVAAKRLRKQ</sequence>